<gene>
    <name evidence="4" type="ORF">HFP15_16510</name>
</gene>
<evidence type="ECO:0000259" key="3">
    <source>
        <dbReference type="PROSITE" id="PS50801"/>
    </source>
</evidence>
<name>A0ABX1J4D4_9PSEU</name>
<dbReference type="Proteomes" id="UP000715441">
    <property type="component" value="Unassembled WGS sequence"/>
</dbReference>
<protein>
    <recommendedName>
        <fullName evidence="2">Anti-sigma factor antagonist</fullName>
    </recommendedName>
</protein>
<comment type="similarity">
    <text evidence="1 2">Belongs to the anti-sigma-factor antagonist family.</text>
</comment>
<evidence type="ECO:0000256" key="1">
    <source>
        <dbReference type="ARBA" id="ARBA00009013"/>
    </source>
</evidence>
<feature type="domain" description="STAS" evidence="3">
    <location>
        <begin position="15"/>
        <end position="123"/>
    </location>
</feature>
<keyword evidence="5" id="KW-1185">Reference proteome</keyword>
<proteinExistence type="inferred from homology"/>
<dbReference type="RefSeq" id="WP_168516413.1">
    <property type="nucleotide sequence ID" value="NZ_JAAXLS010000009.1"/>
</dbReference>
<dbReference type="PANTHER" id="PTHR33495:SF13">
    <property type="entry name" value="ANTI-SIGMA-F FACTOR ANTAGONIST RSFB"/>
    <property type="match status" value="1"/>
</dbReference>
<dbReference type="Pfam" id="PF01740">
    <property type="entry name" value="STAS"/>
    <property type="match status" value="1"/>
</dbReference>
<sequence length="124" mass="13241">MHGSDPERSPSRSDLTAELEQLDEGLAVVVAGELDVVTAPRLDERIEHALERRPPLLLIDLTGVTFLGSAGMTSLVAAHRTAGDATAVRIVAVGRSTARAMQIVGLDQQLAIFPTREEALAHRP</sequence>
<dbReference type="CDD" id="cd07043">
    <property type="entry name" value="STAS_anti-anti-sigma_factors"/>
    <property type="match status" value="1"/>
</dbReference>
<dbReference type="SUPFAM" id="SSF52091">
    <property type="entry name" value="SpoIIaa-like"/>
    <property type="match status" value="1"/>
</dbReference>
<dbReference type="NCBIfam" id="TIGR00377">
    <property type="entry name" value="ant_ant_sig"/>
    <property type="match status" value="1"/>
</dbReference>
<dbReference type="InterPro" id="IPR003658">
    <property type="entry name" value="Anti-sigma_ant"/>
</dbReference>
<organism evidence="4 5">
    <name type="scientific">Amycolatopsis acididurans</name>
    <dbReference type="NCBI Taxonomy" id="2724524"/>
    <lineage>
        <taxon>Bacteria</taxon>
        <taxon>Bacillati</taxon>
        <taxon>Actinomycetota</taxon>
        <taxon>Actinomycetes</taxon>
        <taxon>Pseudonocardiales</taxon>
        <taxon>Pseudonocardiaceae</taxon>
        <taxon>Amycolatopsis</taxon>
    </lineage>
</organism>
<dbReference type="PROSITE" id="PS50801">
    <property type="entry name" value="STAS"/>
    <property type="match status" value="1"/>
</dbReference>
<dbReference type="InterPro" id="IPR002645">
    <property type="entry name" value="STAS_dom"/>
</dbReference>
<dbReference type="Gene3D" id="3.30.750.24">
    <property type="entry name" value="STAS domain"/>
    <property type="match status" value="1"/>
</dbReference>
<dbReference type="EMBL" id="JAAXLS010000009">
    <property type="protein sequence ID" value="NKQ54484.1"/>
    <property type="molecule type" value="Genomic_DNA"/>
</dbReference>
<accession>A0ABX1J4D4</accession>
<evidence type="ECO:0000313" key="5">
    <source>
        <dbReference type="Proteomes" id="UP000715441"/>
    </source>
</evidence>
<reference evidence="4 5" key="1">
    <citation type="submission" date="2020-04" db="EMBL/GenBank/DDBJ databases">
        <title>Novel species.</title>
        <authorList>
            <person name="Teo W.F.A."/>
            <person name="Lipun K."/>
            <person name="Srisuk N."/>
            <person name="Duangmal K."/>
        </authorList>
    </citation>
    <scope>NUCLEOTIDE SEQUENCE [LARGE SCALE GENOMIC DNA]</scope>
    <source>
        <strain evidence="4 5">K13G38</strain>
    </source>
</reference>
<comment type="caution">
    <text evidence="4">The sequence shown here is derived from an EMBL/GenBank/DDBJ whole genome shotgun (WGS) entry which is preliminary data.</text>
</comment>
<evidence type="ECO:0000256" key="2">
    <source>
        <dbReference type="RuleBase" id="RU003749"/>
    </source>
</evidence>
<dbReference type="PANTHER" id="PTHR33495">
    <property type="entry name" value="ANTI-SIGMA FACTOR ANTAGONIST TM_1081-RELATED-RELATED"/>
    <property type="match status" value="1"/>
</dbReference>
<evidence type="ECO:0000313" key="4">
    <source>
        <dbReference type="EMBL" id="NKQ54484.1"/>
    </source>
</evidence>
<dbReference type="InterPro" id="IPR036513">
    <property type="entry name" value="STAS_dom_sf"/>
</dbReference>